<dbReference type="STRING" id="1797985.A2Y83_05030"/>
<dbReference type="InterPro" id="IPR021122">
    <property type="entry name" value="RNA_ligase_dom_REL/Rnl2"/>
</dbReference>
<evidence type="ECO:0000313" key="2">
    <source>
        <dbReference type="EMBL" id="OGF22957.1"/>
    </source>
</evidence>
<protein>
    <recommendedName>
        <fullName evidence="1">RNA ligase domain-containing protein</fullName>
    </recommendedName>
</protein>
<evidence type="ECO:0000259" key="1">
    <source>
        <dbReference type="Pfam" id="PF09414"/>
    </source>
</evidence>
<dbReference type="AlphaFoldDB" id="A0A1F5S8H1"/>
<proteinExistence type="predicted"/>
<sequence>MIHKNYMTNSNITIKDFPKLECPFKRKMEGSRYVVTPEIDEDYRWVFEDEGVWATDKIDGTNVCVYIENGNIAEITNRKNLKNIFTVKKQTRWEGACLEGIAKAIQKDWLKDFEDGYHYGELVGDLINGNPHKMNGHLWAPLNYLRDHCRWHTWEANKYPKTFEAISEWFKEMPSLFNQKMKLPAIHAEGLVFYHPDGRMAKLRRDMFPWHTGKRHGEKDGN</sequence>
<dbReference type="Proteomes" id="UP000178323">
    <property type="component" value="Unassembled WGS sequence"/>
</dbReference>
<dbReference type="Pfam" id="PF09414">
    <property type="entry name" value="RNA_ligase"/>
    <property type="match status" value="1"/>
</dbReference>
<organism evidence="2 3">
    <name type="scientific">Candidatus Falkowbacteria bacterium RBG_13_39_14</name>
    <dbReference type="NCBI Taxonomy" id="1797985"/>
    <lineage>
        <taxon>Bacteria</taxon>
        <taxon>Candidatus Falkowiibacteriota</taxon>
    </lineage>
</organism>
<feature type="domain" description="RNA ligase" evidence="1">
    <location>
        <begin position="52"/>
        <end position="199"/>
    </location>
</feature>
<name>A0A1F5S8H1_9BACT</name>
<accession>A0A1F5S8H1</accession>
<dbReference type="SUPFAM" id="SSF56091">
    <property type="entry name" value="DNA ligase/mRNA capping enzyme, catalytic domain"/>
    <property type="match status" value="1"/>
</dbReference>
<reference evidence="2 3" key="1">
    <citation type="journal article" date="2016" name="Nat. Commun.">
        <title>Thousands of microbial genomes shed light on interconnected biogeochemical processes in an aquifer system.</title>
        <authorList>
            <person name="Anantharaman K."/>
            <person name="Brown C.T."/>
            <person name="Hug L.A."/>
            <person name="Sharon I."/>
            <person name="Castelle C.J."/>
            <person name="Probst A.J."/>
            <person name="Thomas B.C."/>
            <person name="Singh A."/>
            <person name="Wilkins M.J."/>
            <person name="Karaoz U."/>
            <person name="Brodie E.L."/>
            <person name="Williams K.H."/>
            <person name="Hubbard S.S."/>
            <person name="Banfield J.F."/>
        </authorList>
    </citation>
    <scope>NUCLEOTIDE SEQUENCE [LARGE SCALE GENOMIC DNA]</scope>
</reference>
<dbReference type="EMBL" id="MFFS01000006">
    <property type="protein sequence ID" value="OGF22957.1"/>
    <property type="molecule type" value="Genomic_DNA"/>
</dbReference>
<gene>
    <name evidence="2" type="ORF">A2Y83_05030</name>
</gene>
<comment type="caution">
    <text evidence="2">The sequence shown here is derived from an EMBL/GenBank/DDBJ whole genome shotgun (WGS) entry which is preliminary data.</text>
</comment>
<evidence type="ECO:0000313" key="3">
    <source>
        <dbReference type="Proteomes" id="UP000178323"/>
    </source>
</evidence>